<dbReference type="EMBL" id="VNFH01000010">
    <property type="protein sequence ID" value="TVU68467.1"/>
    <property type="molecule type" value="Genomic_DNA"/>
</dbReference>
<dbReference type="InterPro" id="IPR050273">
    <property type="entry name" value="GppA/Ppx_hydrolase"/>
</dbReference>
<keyword evidence="14" id="KW-1185">Reference proteome</keyword>
<dbReference type="EC" id="3.6.1.11" evidence="5"/>
<comment type="caution">
    <text evidence="13">The sequence shown here is derived from an EMBL/GenBank/DDBJ whole genome shotgun (WGS) entry which is preliminary data.</text>
</comment>
<gene>
    <name evidence="13" type="primary">ppx</name>
    <name evidence="13" type="ORF">FQP86_14270</name>
</gene>
<comment type="catalytic activity">
    <reaction evidence="10">
        <text>[phosphate](n) + H2O = [phosphate](n-1) + phosphate + H(+)</text>
        <dbReference type="Rhea" id="RHEA:21528"/>
        <dbReference type="Rhea" id="RHEA-COMP:9859"/>
        <dbReference type="Rhea" id="RHEA-COMP:14279"/>
        <dbReference type="ChEBI" id="CHEBI:15377"/>
        <dbReference type="ChEBI" id="CHEBI:15378"/>
        <dbReference type="ChEBI" id="CHEBI:16838"/>
        <dbReference type="ChEBI" id="CHEBI:43474"/>
        <dbReference type="EC" id="3.6.1.11"/>
    </reaction>
</comment>
<dbReference type="OrthoDB" id="9793035at2"/>
<comment type="cofactor">
    <cofactor evidence="1">
        <name>Mg(2+)</name>
        <dbReference type="ChEBI" id="CHEBI:18420"/>
    </cofactor>
</comment>
<dbReference type="Gene3D" id="3.30.420.40">
    <property type="match status" value="1"/>
</dbReference>
<evidence type="ECO:0000259" key="11">
    <source>
        <dbReference type="Pfam" id="PF02541"/>
    </source>
</evidence>
<keyword evidence="7" id="KW-1003">Cell membrane</keyword>
<dbReference type="GO" id="GO:0006798">
    <property type="term" value="P:polyphosphate catabolic process"/>
    <property type="evidence" value="ECO:0007669"/>
    <property type="project" value="TreeGrafter"/>
</dbReference>
<dbReference type="Proteomes" id="UP000319941">
    <property type="component" value="Unassembled WGS sequence"/>
</dbReference>
<dbReference type="Gene3D" id="1.10.3210.10">
    <property type="entry name" value="Hypothetical protein af1432"/>
    <property type="match status" value="1"/>
</dbReference>
<accession>A0A558HH76</accession>
<dbReference type="Pfam" id="PF21447">
    <property type="entry name" value="Ppx-GppA_III"/>
    <property type="match status" value="1"/>
</dbReference>
<keyword evidence="8 13" id="KW-0378">Hydrolase</keyword>
<comment type="subunit">
    <text evidence="4">Homodimer.</text>
</comment>
<dbReference type="FunFam" id="3.30.420.40:FF:000023">
    <property type="entry name" value="Guanosine-5'-triphosphate,3'-diphosphate pyrophosphatase"/>
    <property type="match status" value="1"/>
</dbReference>
<feature type="domain" description="Ppx/GppA phosphatase N-terminal" evidence="11">
    <location>
        <begin position="35"/>
        <end position="315"/>
    </location>
</feature>
<dbReference type="SUPFAM" id="SSF109604">
    <property type="entry name" value="HD-domain/PDEase-like"/>
    <property type="match status" value="1"/>
</dbReference>
<dbReference type="Gene3D" id="3.30.420.150">
    <property type="entry name" value="Exopolyphosphatase. Domain 2"/>
    <property type="match status" value="1"/>
</dbReference>
<comment type="similarity">
    <text evidence="3">Belongs to the GppA/Ppx family.</text>
</comment>
<evidence type="ECO:0000256" key="6">
    <source>
        <dbReference type="ARBA" id="ARBA00020416"/>
    </source>
</evidence>
<comment type="subcellular location">
    <subcellularLocation>
        <location evidence="2">Cell membrane</location>
        <topology evidence="2">Peripheral membrane protein</topology>
    </subcellularLocation>
</comment>
<evidence type="ECO:0000313" key="13">
    <source>
        <dbReference type="EMBL" id="TVU68467.1"/>
    </source>
</evidence>
<evidence type="ECO:0000256" key="2">
    <source>
        <dbReference type="ARBA" id="ARBA00004202"/>
    </source>
</evidence>
<dbReference type="InterPro" id="IPR030673">
    <property type="entry name" value="PyroPPase_GppA_Ppx"/>
</dbReference>
<dbReference type="InterPro" id="IPR048950">
    <property type="entry name" value="Ppx_GppA_C"/>
</dbReference>
<dbReference type="InterPro" id="IPR003695">
    <property type="entry name" value="Ppx_GppA_N"/>
</dbReference>
<proteinExistence type="inferred from homology"/>
<dbReference type="InterPro" id="IPR022371">
    <property type="entry name" value="Exopolyphosphatase"/>
</dbReference>
<sequence length="510" mass="56056">MNAADKSLSSSDDAPLLKLAAIDLGSNSFHLLLANYQAGQLQVVAKQGEKVQLAAGLDEDGMLSEDAMQRALNCLGQFAPFIDGIEADNLRIVGTNALRAAHNSQTLIDRAEELLGHPIEIIAGREEARLIYLGAAHALADVHGKRLIVDIGGGSTEFIIGEQFEPQLLESLHMGCVAYTKAFFTDGEISEKRMRRAELAARSELASIQRSYREMGWEDPVGSSGTIKAAASVLEAHGWAAHGLVTREGLQRLRAVLLSFKRLDKVNLPGLKSDRATVFPAGIAILCAVFEALGLEQLRYSDGALREGVLFDLVGRNTAEDSRITAIDLLRRRYAIDTRHADNVRTTALALFDQVADAWTLGTTSRQMLAWAAELHEVGQAISHSQFHRHGAYLIEHSDLQGFSRPEQKALAFLVRAHRRKFASRELANLPLTLQPRIARLARLLRIAVMLNHSRPEQPVLGTRMNAKGDELTLSLAEEYRDHSLICDDLNQESDLQKAAEMTLILKGFD</sequence>
<reference evidence="13 14" key="1">
    <citation type="submission" date="2019-07" db="EMBL/GenBank/DDBJ databases">
        <title>Diversity of Bacteria from Kongsfjorden, Arctic.</title>
        <authorList>
            <person name="Yu Y."/>
        </authorList>
    </citation>
    <scope>NUCLEOTIDE SEQUENCE [LARGE SCALE GENOMIC DNA]</scope>
    <source>
        <strain evidence="13 14">SM1923</strain>
    </source>
</reference>
<dbReference type="PANTHER" id="PTHR30005:SF14">
    <property type="entry name" value="EXOPOLYPHOSPHATASE"/>
    <property type="match status" value="1"/>
</dbReference>
<dbReference type="FunFam" id="3.30.420.150:FF:000001">
    <property type="entry name" value="Guanosine-5'-triphosphate,3'-diphosphate pyrophosphatase"/>
    <property type="match status" value="1"/>
</dbReference>
<evidence type="ECO:0000256" key="4">
    <source>
        <dbReference type="ARBA" id="ARBA00011738"/>
    </source>
</evidence>
<protein>
    <recommendedName>
        <fullName evidence="6">Exopolyphosphatase</fullName>
        <ecNumber evidence="5">3.6.1.11</ecNumber>
    </recommendedName>
</protein>
<evidence type="ECO:0000256" key="9">
    <source>
        <dbReference type="ARBA" id="ARBA00023136"/>
    </source>
</evidence>
<dbReference type="SUPFAM" id="SSF53067">
    <property type="entry name" value="Actin-like ATPase domain"/>
    <property type="match status" value="2"/>
</dbReference>
<dbReference type="CDD" id="cd24053">
    <property type="entry name" value="ASKHA_NBD_EcPPX-GppA-like"/>
    <property type="match status" value="1"/>
</dbReference>
<dbReference type="AlphaFoldDB" id="A0A558HH76"/>
<dbReference type="NCBIfam" id="TIGR03706">
    <property type="entry name" value="exo_poly_only"/>
    <property type="match status" value="1"/>
</dbReference>
<evidence type="ECO:0000256" key="5">
    <source>
        <dbReference type="ARBA" id="ARBA00012451"/>
    </source>
</evidence>
<dbReference type="Pfam" id="PF02541">
    <property type="entry name" value="Ppx-GppA"/>
    <property type="match status" value="1"/>
</dbReference>
<name>A0A558HH76_9GAMM</name>
<evidence type="ECO:0000256" key="8">
    <source>
        <dbReference type="ARBA" id="ARBA00022801"/>
    </source>
</evidence>
<keyword evidence="9" id="KW-0472">Membrane</keyword>
<evidence type="ECO:0000256" key="10">
    <source>
        <dbReference type="ARBA" id="ARBA00047607"/>
    </source>
</evidence>
<dbReference type="GO" id="GO:0005886">
    <property type="term" value="C:plasma membrane"/>
    <property type="evidence" value="ECO:0007669"/>
    <property type="project" value="UniProtKB-SubCell"/>
</dbReference>
<dbReference type="STRING" id="553385.GCA_000591415_00981"/>
<dbReference type="RefSeq" id="WP_024951261.1">
    <property type="nucleotide sequence ID" value="NZ_CAWOWR010000002.1"/>
</dbReference>
<evidence type="ECO:0000256" key="3">
    <source>
        <dbReference type="ARBA" id="ARBA00007125"/>
    </source>
</evidence>
<evidence type="ECO:0000259" key="12">
    <source>
        <dbReference type="Pfam" id="PF21447"/>
    </source>
</evidence>
<dbReference type="PANTHER" id="PTHR30005">
    <property type="entry name" value="EXOPOLYPHOSPHATASE"/>
    <property type="match status" value="1"/>
</dbReference>
<evidence type="ECO:0000256" key="7">
    <source>
        <dbReference type="ARBA" id="ARBA00022475"/>
    </source>
</evidence>
<evidence type="ECO:0000256" key="1">
    <source>
        <dbReference type="ARBA" id="ARBA00001946"/>
    </source>
</evidence>
<feature type="domain" description="Ppx/GppA phosphatase C-terminal" evidence="12">
    <location>
        <begin position="323"/>
        <end position="494"/>
    </location>
</feature>
<organism evidence="13 14">
    <name type="scientific">Cobetia crustatorum</name>
    <dbReference type="NCBI Taxonomy" id="553385"/>
    <lineage>
        <taxon>Bacteria</taxon>
        <taxon>Pseudomonadati</taxon>
        <taxon>Pseudomonadota</taxon>
        <taxon>Gammaproteobacteria</taxon>
        <taxon>Oceanospirillales</taxon>
        <taxon>Halomonadaceae</taxon>
        <taxon>Cobetia</taxon>
    </lineage>
</organism>
<dbReference type="GO" id="GO:0004309">
    <property type="term" value="F:exopolyphosphatase activity"/>
    <property type="evidence" value="ECO:0007669"/>
    <property type="project" value="UniProtKB-EC"/>
</dbReference>
<dbReference type="PIRSF" id="PIRSF001267">
    <property type="entry name" value="Pyrophosphatase_GppA_Ppx"/>
    <property type="match status" value="1"/>
</dbReference>
<evidence type="ECO:0000313" key="14">
    <source>
        <dbReference type="Proteomes" id="UP000319941"/>
    </source>
</evidence>
<dbReference type="InterPro" id="IPR043129">
    <property type="entry name" value="ATPase_NBD"/>
</dbReference>